<reference evidence="2" key="2">
    <citation type="submission" date="2021-01" db="UniProtKB">
        <authorList>
            <consortium name="EnsemblMetazoa"/>
        </authorList>
    </citation>
    <scope>IDENTIFICATION</scope>
</reference>
<dbReference type="InterPro" id="IPR005135">
    <property type="entry name" value="Endo/exonuclease/phosphatase"/>
</dbReference>
<dbReference type="RefSeq" id="XP_003730261.1">
    <property type="nucleotide sequence ID" value="XM_003730213.1"/>
</dbReference>
<name>A0A7M7LPQ4_STRPU</name>
<dbReference type="OMA" id="TIGCEYL"/>
<dbReference type="OrthoDB" id="410381at2759"/>
<evidence type="ECO:0000313" key="2">
    <source>
        <dbReference type="EnsemblMetazoa" id="XP_003730261"/>
    </source>
</evidence>
<dbReference type="Gene3D" id="3.60.10.10">
    <property type="entry name" value="Endonuclease/exonuclease/phosphatase"/>
    <property type="match status" value="1"/>
</dbReference>
<dbReference type="GO" id="GO:0003824">
    <property type="term" value="F:catalytic activity"/>
    <property type="evidence" value="ECO:0007669"/>
    <property type="project" value="InterPro"/>
</dbReference>
<dbReference type="InterPro" id="IPR036691">
    <property type="entry name" value="Endo/exonu/phosph_ase_sf"/>
</dbReference>
<dbReference type="GeneID" id="100892161"/>
<proteinExistence type="predicted"/>
<feature type="domain" description="Endonuclease/exonuclease/phosphatase" evidence="1">
    <location>
        <begin position="120"/>
        <end position="260"/>
    </location>
</feature>
<accession>A0A7M7LPQ4</accession>
<dbReference type="CDD" id="cd09076">
    <property type="entry name" value="L1-EN"/>
    <property type="match status" value="1"/>
</dbReference>
<evidence type="ECO:0000313" key="3">
    <source>
        <dbReference type="Proteomes" id="UP000007110"/>
    </source>
</evidence>
<dbReference type="PANTHER" id="PTHR23227">
    <property type="entry name" value="BUCENTAUR RELATED"/>
    <property type="match status" value="1"/>
</dbReference>
<reference evidence="3" key="1">
    <citation type="submission" date="2015-02" db="EMBL/GenBank/DDBJ databases">
        <title>Genome sequencing for Strongylocentrotus purpuratus.</title>
        <authorList>
            <person name="Murali S."/>
            <person name="Liu Y."/>
            <person name="Vee V."/>
            <person name="English A."/>
            <person name="Wang M."/>
            <person name="Skinner E."/>
            <person name="Han Y."/>
            <person name="Muzny D.M."/>
            <person name="Worley K.C."/>
            <person name="Gibbs R.A."/>
        </authorList>
    </citation>
    <scope>NUCLEOTIDE SEQUENCE</scope>
</reference>
<protein>
    <recommendedName>
        <fullName evidence="1">Endonuclease/exonuclease/phosphatase domain-containing protein</fullName>
    </recommendedName>
</protein>
<dbReference type="SUPFAM" id="SSF56219">
    <property type="entry name" value="DNase I-like"/>
    <property type="match status" value="1"/>
</dbReference>
<dbReference type="PANTHER" id="PTHR23227:SF84">
    <property type="entry name" value="ENDONUCLEASE_EXONUCLEASE_PHOSPHATASE DOMAIN-CONTAINING PROTEIN"/>
    <property type="match status" value="1"/>
</dbReference>
<dbReference type="Pfam" id="PF14529">
    <property type="entry name" value="Exo_endo_phos_2"/>
    <property type="match status" value="1"/>
</dbReference>
<dbReference type="Proteomes" id="UP000007110">
    <property type="component" value="Unassembled WGS sequence"/>
</dbReference>
<sequence>MTKEDTSQSSYNTRKSGVLNTGIWNVRTLKEAGQWDLPLEEARRFDLDILGLCETHLTGTETLINKEEYSILLSHRTDNVSREGVGIMISQQILHRLVSYEAVSPRIITAKFNMKEGIMNIIQVYAPTSVHSEQEIDFFYDALQLHIQKVPRKENIIVIGDLNAKVGADHGVWAPTLGKYGLGQINRIGHKLLEFCMLHGMAVCNTYFQHKEYRRATWTSPGGQYRKQIDFIITKLENIKSFQNCRSYCSADIGSDHNLVLANVKFSPTKTKRMKSLLKNYDVGRFNDYNIVEATVP</sequence>
<organism evidence="2 3">
    <name type="scientific">Strongylocentrotus purpuratus</name>
    <name type="common">Purple sea urchin</name>
    <dbReference type="NCBI Taxonomy" id="7668"/>
    <lineage>
        <taxon>Eukaryota</taxon>
        <taxon>Metazoa</taxon>
        <taxon>Echinodermata</taxon>
        <taxon>Eleutherozoa</taxon>
        <taxon>Echinozoa</taxon>
        <taxon>Echinoidea</taxon>
        <taxon>Euechinoidea</taxon>
        <taxon>Echinacea</taxon>
        <taxon>Camarodonta</taxon>
        <taxon>Echinidea</taxon>
        <taxon>Strongylocentrotidae</taxon>
        <taxon>Strongylocentrotus</taxon>
    </lineage>
</organism>
<dbReference type="KEGG" id="spu:100892161"/>
<keyword evidence="3" id="KW-1185">Reference proteome</keyword>
<evidence type="ECO:0000259" key="1">
    <source>
        <dbReference type="Pfam" id="PF14529"/>
    </source>
</evidence>
<dbReference type="InParanoid" id="A0A7M7LPQ4"/>
<dbReference type="InterPro" id="IPR027124">
    <property type="entry name" value="Swc5/CFDP1/2"/>
</dbReference>
<dbReference type="EnsemblMetazoa" id="XM_003730213">
    <property type="protein sequence ID" value="XP_003730261"/>
    <property type="gene ID" value="LOC100892161"/>
</dbReference>
<dbReference type="AlphaFoldDB" id="A0A7M7LPQ4"/>